<dbReference type="FunFam" id="1.20.120.830:FF:000001">
    <property type="entry name" value="BCAR1 scaffold protein, Cas family member"/>
    <property type="match status" value="1"/>
</dbReference>
<evidence type="ECO:0000256" key="1">
    <source>
        <dbReference type="ARBA" id="ARBA00004246"/>
    </source>
</evidence>
<dbReference type="InterPro" id="IPR014928">
    <property type="entry name" value="Serine_rich_dom"/>
</dbReference>
<feature type="compositionally biased region" description="Basic and acidic residues" evidence="10">
    <location>
        <begin position="695"/>
        <end position="721"/>
    </location>
</feature>
<keyword evidence="8" id="KW-0965">Cell junction</keyword>
<feature type="region of interest" description="Disordered" evidence="10">
    <location>
        <begin position="657"/>
        <end position="742"/>
    </location>
</feature>
<keyword evidence="5" id="KW-0963">Cytoplasm</keyword>
<keyword evidence="6" id="KW-0597">Phosphoprotein</keyword>
<dbReference type="InterPro" id="IPR038319">
    <property type="entry name" value="Serine_rich_sf"/>
</dbReference>
<feature type="compositionally biased region" description="Polar residues" evidence="10">
    <location>
        <begin position="729"/>
        <end position="741"/>
    </location>
</feature>
<evidence type="ECO:0000256" key="6">
    <source>
        <dbReference type="ARBA" id="ARBA00022553"/>
    </source>
</evidence>
<dbReference type="FunFam" id="2.30.30.40:FF:000009">
    <property type="entry name" value="Breast cancer anti-estrogen resistance 1"/>
    <property type="match status" value="1"/>
</dbReference>
<comment type="subcellular location">
    <subcellularLocation>
        <location evidence="1">Cell junction</location>
        <location evidence="1">Focal adhesion</location>
    </subcellularLocation>
    <subcellularLocation>
        <location evidence="2">Cytoplasm</location>
    </subcellularLocation>
</comment>
<evidence type="ECO:0000313" key="12">
    <source>
        <dbReference type="EMBL" id="KAK1800146.1"/>
    </source>
</evidence>
<proteinExistence type="inferred from homology"/>
<evidence type="ECO:0000256" key="4">
    <source>
        <dbReference type="ARBA" id="ARBA00022443"/>
    </source>
</evidence>
<keyword evidence="7" id="KW-0130">Cell adhesion</keyword>
<dbReference type="EMBL" id="JAROKS010000011">
    <property type="protein sequence ID" value="KAK1800146.1"/>
    <property type="molecule type" value="Genomic_DNA"/>
</dbReference>
<dbReference type="PROSITE" id="PS50002">
    <property type="entry name" value="SH3"/>
    <property type="match status" value="1"/>
</dbReference>
<evidence type="ECO:0000256" key="5">
    <source>
        <dbReference type="ARBA" id="ARBA00022490"/>
    </source>
</evidence>
<name>A0AAD9DZT9_9TELE</name>
<dbReference type="Gene3D" id="2.30.30.40">
    <property type="entry name" value="SH3 Domains"/>
    <property type="match status" value="1"/>
</dbReference>
<reference evidence="12" key="1">
    <citation type="submission" date="2023-03" db="EMBL/GenBank/DDBJ databases">
        <title>Electrophorus voltai genome.</title>
        <authorList>
            <person name="Bian C."/>
        </authorList>
    </citation>
    <scope>NUCLEOTIDE SEQUENCE</scope>
    <source>
        <strain evidence="12">CB-2022</strain>
        <tissue evidence="12">Muscle</tissue>
    </source>
</reference>
<evidence type="ECO:0000313" key="13">
    <source>
        <dbReference type="Proteomes" id="UP001239994"/>
    </source>
</evidence>
<dbReference type="Gene3D" id="1.20.120.830">
    <property type="entry name" value="Serine-rich domain"/>
    <property type="match status" value="1"/>
</dbReference>
<evidence type="ECO:0000256" key="9">
    <source>
        <dbReference type="PROSITE-ProRule" id="PRU00192"/>
    </source>
</evidence>
<dbReference type="GO" id="GO:0007169">
    <property type="term" value="P:cell surface receptor protein tyrosine kinase signaling pathway"/>
    <property type="evidence" value="ECO:0007669"/>
    <property type="project" value="TreeGrafter"/>
</dbReference>
<evidence type="ECO:0000256" key="10">
    <source>
        <dbReference type="SAM" id="MobiDB-lite"/>
    </source>
</evidence>
<protein>
    <recommendedName>
        <fullName evidence="11">SH3 domain-containing protein</fullName>
    </recommendedName>
</protein>
<dbReference type="GO" id="GO:0005737">
    <property type="term" value="C:cytoplasm"/>
    <property type="evidence" value="ECO:0007669"/>
    <property type="project" value="UniProtKB-SubCell"/>
</dbReference>
<dbReference type="Pfam" id="PF00018">
    <property type="entry name" value="SH3_1"/>
    <property type="match status" value="1"/>
</dbReference>
<dbReference type="InterPro" id="IPR001452">
    <property type="entry name" value="SH3_domain"/>
</dbReference>
<dbReference type="Pfam" id="PF08824">
    <property type="entry name" value="Serine_rich"/>
    <property type="match status" value="1"/>
</dbReference>
<dbReference type="InterPro" id="IPR036028">
    <property type="entry name" value="SH3-like_dom_sf"/>
</dbReference>
<dbReference type="PANTHER" id="PTHR10654">
    <property type="entry name" value="CAS SCAFFOLDING PROTEIN"/>
    <property type="match status" value="1"/>
</dbReference>
<evidence type="ECO:0000256" key="7">
    <source>
        <dbReference type="ARBA" id="ARBA00022889"/>
    </source>
</evidence>
<feature type="non-terminal residue" evidence="12">
    <location>
        <position position="1"/>
    </location>
</feature>
<dbReference type="PANTHER" id="PTHR10654:SF19">
    <property type="entry name" value="CAS SCAFFOLDING PROTEIN FAMILY MEMBER 4"/>
    <property type="match status" value="1"/>
</dbReference>
<dbReference type="Proteomes" id="UP001239994">
    <property type="component" value="Unassembled WGS sequence"/>
</dbReference>
<dbReference type="AlphaFoldDB" id="A0AAD9DZT9"/>
<comment type="similarity">
    <text evidence="3">Belongs to the CAS family.</text>
</comment>
<dbReference type="Pfam" id="PF12026">
    <property type="entry name" value="CAS_C"/>
    <property type="match status" value="1"/>
</dbReference>
<feature type="domain" description="SH3" evidence="11">
    <location>
        <begin position="87"/>
        <end position="149"/>
    </location>
</feature>
<evidence type="ECO:0000256" key="2">
    <source>
        <dbReference type="ARBA" id="ARBA00004496"/>
    </source>
</evidence>
<dbReference type="SUPFAM" id="SSF50044">
    <property type="entry name" value="SH3-domain"/>
    <property type="match status" value="1"/>
</dbReference>
<comment type="caution">
    <text evidence="12">The sequence shown here is derived from an EMBL/GenBank/DDBJ whole genome shotgun (WGS) entry which is preliminary data.</text>
</comment>
<dbReference type="InterPro" id="IPR021901">
    <property type="entry name" value="CAS_C"/>
</dbReference>
<keyword evidence="13" id="KW-1185">Reference proteome</keyword>
<feature type="region of interest" description="Disordered" evidence="10">
    <location>
        <begin position="401"/>
        <end position="437"/>
    </location>
</feature>
<dbReference type="GO" id="GO:0005886">
    <property type="term" value="C:plasma membrane"/>
    <property type="evidence" value="ECO:0007669"/>
    <property type="project" value="TreeGrafter"/>
</dbReference>
<dbReference type="InterPro" id="IPR037362">
    <property type="entry name" value="CAS_fam"/>
</dbReference>
<feature type="compositionally biased region" description="Basic and acidic residues" evidence="10">
    <location>
        <begin position="410"/>
        <end position="426"/>
    </location>
</feature>
<sequence>LDAQDYPLTDTALTSDTVGSLGNDVRGYPQTKQQGKAVPSYACSNSPPHTKAHVFAPTTVPVCLFSRVLLSNAALFLFPTPPTPTPTQTLYAKALYDNVAESPDELAFCKGDVLAVLQQTVPRNVGWWRCSLLGKEGLAPANRLCLLPAETSVHAGAQGIYQTPGAPRTLAASPTYEVMERICNEHTTPVKQRLADIQRKTQNIQVVLQGSRSPRKMFHAKSSPKLDVYDVPNLMKRGSWATVSGFLNTVRVENGKYCDRNHFNLQLYKRNPSPWFEGAFGLQGSAVPPSVLQDPNYDIKAPSIGEFHQAVASGSSTLPSSLKPEWIYDVPLASNKACGSPGYLGASSSLDKQHAGTLLAYLSPTSPSMLYDVPKSNVTMQQGTDHIYDVPPAARLRKPSLDTAALGQRRSLDNSDRAVEPLEYRGKSGPVYDLPRGRPPWGIRPSVECEVEKARGMPVSSSQRSSMASTSSSASSSSRSSCDSLMLSSPSPEPLREIMLSQEEVAQRLLQLQGAVFRAVPALMDFVSSNWRCREHLSQHLQEIRSAAEAVANSISSFLDFALDVRGNARRLTDSNLQARLQKQLSIVEDSGLILQQAVDTLGGLGWPLEDLAQDPAQSQAPDQLERFVMVARTVPEDVKRLVSILNANGKLLFRNTSKEQESVKDTSPADTVTSAGKKEPPADDNDYVQLQTKTEFEEQRQTKGKNEKKTDANMENEKKQVPKPQPGSPASKSQTAGRSSSTDHCRLYFGALKKAIAVFLSSLDQGHLPEKFIGHSKLVIMVGQRLIDSLCSEVQGRPHSQDILCKSSQLCALLKQLAVATKKAALHFPDKVAIQEVQDFAKELFVWVQQFRSTLDI</sequence>
<dbReference type="GO" id="GO:0016477">
    <property type="term" value="P:cell migration"/>
    <property type="evidence" value="ECO:0007669"/>
    <property type="project" value="TreeGrafter"/>
</dbReference>
<dbReference type="Gene3D" id="1.20.120.230">
    <property type="entry name" value="Alpha-catenin/vinculin-like"/>
    <property type="match status" value="1"/>
</dbReference>
<organism evidence="12 13">
    <name type="scientific">Electrophorus voltai</name>
    <dbReference type="NCBI Taxonomy" id="2609070"/>
    <lineage>
        <taxon>Eukaryota</taxon>
        <taxon>Metazoa</taxon>
        <taxon>Chordata</taxon>
        <taxon>Craniata</taxon>
        <taxon>Vertebrata</taxon>
        <taxon>Euteleostomi</taxon>
        <taxon>Actinopterygii</taxon>
        <taxon>Neopterygii</taxon>
        <taxon>Teleostei</taxon>
        <taxon>Ostariophysi</taxon>
        <taxon>Gymnotiformes</taxon>
        <taxon>Gymnotoidei</taxon>
        <taxon>Gymnotidae</taxon>
        <taxon>Electrophorus</taxon>
    </lineage>
</organism>
<accession>A0AAD9DZT9</accession>
<evidence type="ECO:0000256" key="8">
    <source>
        <dbReference type="ARBA" id="ARBA00022949"/>
    </source>
</evidence>
<evidence type="ECO:0000259" key="11">
    <source>
        <dbReference type="PROSITE" id="PS50002"/>
    </source>
</evidence>
<keyword evidence="4 9" id="KW-0728">SH3 domain</keyword>
<feature type="compositionally biased region" description="Low complexity" evidence="10">
    <location>
        <begin position="460"/>
        <end position="490"/>
    </location>
</feature>
<gene>
    <name evidence="12" type="ORF">P4O66_006168</name>
</gene>
<feature type="region of interest" description="Disordered" evidence="10">
    <location>
        <begin position="452"/>
        <end position="490"/>
    </location>
</feature>
<dbReference type="GO" id="GO:0005925">
    <property type="term" value="C:focal adhesion"/>
    <property type="evidence" value="ECO:0007669"/>
    <property type="project" value="UniProtKB-SubCell"/>
</dbReference>
<dbReference type="SMART" id="SM00326">
    <property type="entry name" value="SH3"/>
    <property type="match status" value="1"/>
</dbReference>
<evidence type="ECO:0000256" key="3">
    <source>
        <dbReference type="ARBA" id="ARBA00007848"/>
    </source>
</evidence>
<dbReference type="GO" id="GO:0007155">
    <property type="term" value="P:cell adhesion"/>
    <property type="evidence" value="ECO:0007669"/>
    <property type="project" value="UniProtKB-KW"/>
</dbReference>